<dbReference type="Pfam" id="PF08100">
    <property type="entry name" value="Dimerisation"/>
    <property type="match status" value="1"/>
</dbReference>
<evidence type="ECO:0000313" key="9">
    <source>
        <dbReference type="Proteomes" id="UP000636709"/>
    </source>
</evidence>
<dbReference type="PIRSF" id="PIRSF005739">
    <property type="entry name" value="O-mtase"/>
    <property type="match status" value="1"/>
</dbReference>
<dbReference type="CDD" id="cd02440">
    <property type="entry name" value="AdoMet_MTases"/>
    <property type="match status" value="1"/>
</dbReference>
<dbReference type="InterPro" id="IPR036388">
    <property type="entry name" value="WH-like_DNA-bd_sf"/>
</dbReference>
<dbReference type="GO" id="GO:0008171">
    <property type="term" value="F:O-methyltransferase activity"/>
    <property type="evidence" value="ECO:0007669"/>
    <property type="project" value="InterPro"/>
</dbReference>
<evidence type="ECO:0000256" key="3">
    <source>
        <dbReference type="ARBA" id="ARBA00022691"/>
    </source>
</evidence>
<dbReference type="EMBL" id="JACEFO010000575">
    <property type="protein sequence ID" value="KAF8765316.1"/>
    <property type="molecule type" value="Genomic_DNA"/>
</dbReference>
<organism evidence="8 9">
    <name type="scientific">Digitaria exilis</name>
    <dbReference type="NCBI Taxonomy" id="1010633"/>
    <lineage>
        <taxon>Eukaryota</taxon>
        <taxon>Viridiplantae</taxon>
        <taxon>Streptophyta</taxon>
        <taxon>Embryophyta</taxon>
        <taxon>Tracheophyta</taxon>
        <taxon>Spermatophyta</taxon>
        <taxon>Magnoliopsida</taxon>
        <taxon>Liliopsida</taxon>
        <taxon>Poales</taxon>
        <taxon>Poaceae</taxon>
        <taxon>PACMAD clade</taxon>
        <taxon>Panicoideae</taxon>
        <taxon>Panicodae</taxon>
        <taxon>Paniceae</taxon>
        <taxon>Anthephorinae</taxon>
        <taxon>Digitaria</taxon>
    </lineage>
</organism>
<evidence type="ECO:0000256" key="4">
    <source>
        <dbReference type="ARBA" id="ARBA00034481"/>
    </source>
</evidence>
<name>A0A835KPY6_9POAL</name>
<dbReference type="SUPFAM" id="SSF46785">
    <property type="entry name" value="Winged helix' DNA-binding domain"/>
    <property type="match status" value="1"/>
</dbReference>
<dbReference type="PROSITE" id="PS51683">
    <property type="entry name" value="SAM_OMT_II"/>
    <property type="match status" value="1"/>
</dbReference>
<evidence type="ECO:0000256" key="1">
    <source>
        <dbReference type="ARBA" id="ARBA00022603"/>
    </source>
</evidence>
<dbReference type="GO" id="GO:0046983">
    <property type="term" value="F:protein dimerization activity"/>
    <property type="evidence" value="ECO:0007669"/>
    <property type="project" value="InterPro"/>
</dbReference>
<evidence type="ECO:0000259" key="6">
    <source>
        <dbReference type="Pfam" id="PF00891"/>
    </source>
</evidence>
<dbReference type="GO" id="GO:0032259">
    <property type="term" value="P:methylation"/>
    <property type="evidence" value="ECO:0007669"/>
    <property type="project" value="UniProtKB-KW"/>
</dbReference>
<dbReference type="InterPro" id="IPR029063">
    <property type="entry name" value="SAM-dependent_MTases_sf"/>
</dbReference>
<sequence>MSAQAPSTVVPTDAELLQAQADLWRHSLYYLTSMALRCAVQLGIPTAIYHNGGASTVPDLITALSLPATKLPFLRRLMRLLAASGVFTVDNSGEEAIYRISPTSYLLVDGVADDGHINHSSIVLSATSTHCVEAALGFADWFKKDVVTPPFKELHGATLFHDSMEDIDEEYHRLANEALASHDNFGIDMALRQFSDIFEGIQSLTDCGGGDGTTARAIVKAFPHIKCTVLDLPEVIEKIPADGVINYVGGDMFKFVPPAQVVILKLVLHHWSDEECVKILAQCKKAIPSREEGGKVLVGDIVIGSSPGPILETQLLMDIAMLTVSKGRQRDENDWHEIFMKAGFSDYKLVKQFGARGVFEVYP</sequence>
<protein>
    <recommendedName>
        <fullName evidence="10">O-methyltransferase ZRP4</fullName>
    </recommendedName>
</protein>
<keyword evidence="1" id="KW-0489">Methyltransferase</keyword>
<comment type="caution">
    <text evidence="8">The sequence shown here is derived from an EMBL/GenBank/DDBJ whole genome shotgun (WGS) entry which is preliminary data.</text>
</comment>
<dbReference type="FunFam" id="1.10.10.10:FF:000213">
    <property type="entry name" value="Coniferyl alcohol 9-O-methyltransferase"/>
    <property type="match status" value="1"/>
</dbReference>
<dbReference type="AlphaFoldDB" id="A0A835KPY6"/>
<feature type="domain" description="O-methyltransferase dimerisation" evidence="7">
    <location>
        <begin position="24"/>
        <end position="108"/>
    </location>
</feature>
<dbReference type="InterPro" id="IPR036390">
    <property type="entry name" value="WH_DNA-bd_sf"/>
</dbReference>
<gene>
    <name evidence="8" type="ORF">HU200_008689</name>
</gene>
<dbReference type="PANTHER" id="PTHR11746">
    <property type="entry name" value="O-METHYLTRANSFERASE"/>
    <property type="match status" value="1"/>
</dbReference>
<keyword evidence="9" id="KW-1185">Reference proteome</keyword>
<evidence type="ECO:0000256" key="2">
    <source>
        <dbReference type="ARBA" id="ARBA00022679"/>
    </source>
</evidence>
<reference evidence="8" key="1">
    <citation type="submission" date="2020-07" db="EMBL/GenBank/DDBJ databases">
        <title>Genome sequence and genetic diversity analysis of an under-domesticated orphan crop, white fonio (Digitaria exilis).</title>
        <authorList>
            <person name="Bennetzen J.L."/>
            <person name="Chen S."/>
            <person name="Ma X."/>
            <person name="Wang X."/>
            <person name="Yssel A.E.J."/>
            <person name="Chaluvadi S.R."/>
            <person name="Johnson M."/>
            <person name="Gangashetty P."/>
            <person name="Hamidou F."/>
            <person name="Sanogo M.D."/>
            <person name="Zwaenepoel A."/>
            <person name="Wallace J."/>
            <person name="Van De Peer Y."/>
            <person name="Van Deynze A."/>
        </authorList>
    </citation>
    <scope>NUCLEOTIDE SEQUENCE</scope>
    <source>
        <tissue evidence="8">Leaves</tissue>
    </source>
</reference>
<dbReference type="SUPFAM" id="SSF53335">
    <property type="entry name" value="S-adenosyl-L-methionine-dependent methyltransferases"/>
    <property type="match status" value="1"/>
</dbReference>
<dbReference type="FunFam" id="3.40.50.150:FF:000185">
    <property type="entry name" value="O-methyltransferase family protein"/>
    <property type="match status" value="1"/>
</dbReference>
<feature type="active site" description="Proton acceptor" evidence="5">
    <location>
        <position position="269"/>
    </location>
</feature>
<evidence type="ECO:0008006" key="10">
    <source>
        <dbReference type="Google" id="ProtNLM"/>
    </source>
</evidence>
<feature type="domain" description="O-methyltransferase C-terminal" evidence="6">
    <location>
        <begin position="139"/>
        <end position="345"/>
    </location>
</feature>
<dbReference type="InterPro" id="IPR016461">
    <property type="entry name" value="COMT-like"/>
</dbReference>
<dbReference type="InterPro" id="IPR001077">
    <property type="entry name" value="COMT_C"/>
</dbReference>
<dbReference type="Gene3D" id="3.40.50.150">
    <property type="entry name" value="Vaccinia Virus protein VP39"/>
    <property type="match status" value="1"/>
</dbReference>
<keyword evidence="3" id="KW-0949">S-adenosyl-L-methionine</keyword>
<proteinExistence type="inferred from homology"/>
<dbReference type="Pfam" id="PF00891">
    <property type="entry name" value="Methyltransf_2"/>
    <property type="match status" value="1"/>
</dbReference>
<keyword evidence="2" id="KW-0808">Transferase</keyword>
<accession>A0A835KPY6</accession>
<dbReference type="Proteomes" id="UP000636709">
    <property type="component" value="Unassembled WGS sequence"/>
</dbReference>
<dbReference type="Gene3D" id="1.10.10.10">
    <property type="entry name" value="Winged helix-like DNA-binding domain superfamily/Winged helix DNA-binding domain"/>
    <property type="match status" value="1"/>
</dbReference>
<dbReference type="OrthoDB" id="2410195at2759"/>
<evidence type="ECO:0000256" key="5">
    <source>
        <dbReference type="PIRSR" id="PIRSR005739-1"/>
    </source>
</evidence>
<evidence type="ECO:0000313" key="8">
    <source>
        <dbReference type="EMBL" id="KAF8765316.1"/>
    </source>
</evidence>
<comment type="similarity">
    <text evidence="4">Belongs to the class I-like SAM-binding methyltransferase superfamily. Cation-independent O-methyltransferase family. COMT subfamily.</text>
</comment>
<evidence type="ECO:0000259" key="7">
    <source>
        <dbReference type="Pfam" id="PF08100"/>
    </source>
</evidence>
<dbReference type="InterPro" id="IPR012967">
    <property type="entry name" value="COMT_dimerisation"/>
</dbReference>